<dbReference type="eggNOG" id="COG1073">
    <property type="taxonomic scope" value="Bacteria"/>
</dbReference>
<dbReference type="PANTHER" id="PTHR12277">
    <property type="entry name" value="ALPHA/BETA HYDROLASE DOMAIN-CONTAINING PROTEIN"/>
    <property type="match status" value="1"/>
</dbReference>
<gene>
    <name evidence="4" type="ordered locus">Sinac_5420</name>
</gene>
<dbReference type="STRING" id="886293.Sinac_5420"/>
<evidence type="ECO:0000256" key="2">
    <source>
        <dbReference type="SAM" id="Phobius"/>
    </source>
</evidence>
<dbReference type="GO" id="GO:0016787">
    <property type="term" value="F:hydrolase activity"/>
    <property type="evidence" value="ECO:0007669"/>
    <property type="project" value="UniProtKB-KW"/>
</dbReference>
<dbReference type="Pfam" id="PF01738">
    <property type="entry name" value="DLH"/>
    <property type="match status" value="1"/>
</dbReference>
<keyword evidence="4" id="KW-0378">Hydrolase</keyword>
<dbReference type="InterPro" id="IPR002925">
    <property type="entry name" value="Dienelactn_hydro"/>
</dbReference>
<dbReference type="OrthoDB" id="9777090at2"/>
<evidence type="ECO:0000313" key="5">
    <source>
        <dbReference type="Proteomes" id="UP000010798"/>
    </source>
</evidence>
<dbReference type="Proteomes" id="UP000010798">
    <property type="component" value="Chromosome"/>
</dbReference>
<dbReference type="SUPFAM" id="SSF53474">
    <property type="entry name" value="alpha/beta-Hydrolases"/>
    <property type="match status" value="1"/>
</dbReference>
<evidence type="ECO:0000259" key="3">
    <source>
        <dbReference type="Pfam" id="PF01738"/>
    </source>
</evidence>
<keyword evidence="5" id="KW-1185">Reference proteome</keyword>
<feature type="domain" description="Dienelactone hydrolase" evidence="3">
    <location>
        <begin position="168"/>
        <end position="293"/>
    </location>
</feature>
<dbReference type="AlphaFoldDB" id="L0DL36"/>
<reference evidence="4 5" key="1">
    <citation type="submission" date="2012-02" db="EMBL/GenBank/DDBJ databases">
        <title>Complete sequence of chromosome of Singulisphaera acidiphila DSM 18658.</title>
        <authorList>
            <consortium name="US DOE Joint Genome Institute (JGI-PGF)"/>
            <person name="Lucas S."/>
            <person name="Copeland A."/>
            <person name="Lapidus A."/>
            <person name="Glavina del Rio T."/>
            <person name="Dalin E."/>
            <person name="Tice H."/>
            <person name="Bruce D."/>
            <person name="Goodwin L."/>
            <person name="Pitluck S."/>
            <person name="Peters L."/>
            <person name="Ovchinnikova G."/>
            <person name="Chertkov O."/>
            <person name="Kyrpides N."/>
            <person name="Mavromatis K."/>
            <person name="Ivanova N."/>
            <person name="Brettin T."/>
            <person name="Detter J.C."/>
            <person name="Han C."/>
            <person name="Larimer F."/>
            <person name="Land M."/>
            <person name="Hauser L."/>
            <person name="Markowitz V."/>
            <person name="Cheng J.-F."/>
            <person name="Hugenholtz P."/>
            <person name="Woyke T."/>
            <person name="Wu D."/>
            <person name="Tindall B."/>
            <person name="Pomrenke H."/>
            <person name="Brambilla E."/>
            <person name="Klenk H.-P."/>
            <person name="Eisen J.A."/>
        </authorList>
    </citation>
    <scope>NUCLEOTIDE SEQUENCE [LARGE SCALE GENOMIC DNA]</scope>
    <source>
        <strain evidence="5">ATCC BAA-1392 / DSM 18658 / VKM B-2454 / MOB10</strain>
    </source>
</reference>
<name>L0DL36_SINAD</name>
<dbReference type="KEGG" id="saci:Sinac_5420"/>
<dbReference type="EMBL" id="CP003364">
    <property type="protein sequence ID" value="AGA29568.1"/>
    <property type="molecule type" value="Genomic_DNA"/>
</dbReference>
<evidence type="ECO:0000313" key="4">
    <source>
        <dbReference type="EMBL" id="AGA29568.1"/>
    </source>
</evidence>
<feature type="region of interest" description="Disordered" evidence="1">
    <location>
        <begin position="1"/>
        <end position="29"/>
    </location>
</feature>
<organism evidence="4 5">
    <name type="scientific">Singulisphaera acidiphila (strain ATCC BAA-1392 / DSM 18658 / VKM B-2454 / MOB10)</name>
    <dbReference type="NCBI Taxonomy" id="886293"/>
    <lineage>
        <taxon>Bacteria</taxon>
        <taxon>Pseudomonadati</taxon>
        <taxon>Planctomycetota</taxon>
        <taxon>Planctomycetia</taxon>
        <taxon>Isosphaerales</taxon>
        <taxon>Isosphaeraceae</taxon>
        <taxon>Singulisphaera</taxon>
    </lineage>
</organism>
<evidence type="ECO:0000256" key="1">
    <source>
        <dbReference type="SAM" id="MobiDB-lite"/>
    </source>
</evidence>
<accession>L0DL36</accession>
<sequence>MLVESVFMKTTEAETSSDPESRGPKRPTRPTGWIGRIRCLFCLPITIYIGVGVMLFAIQVDLIFPGAKRQGDPSTLVKARPDEKIVTLTTAHDDRVVALFAPAQTADGKPHPNAAACPSLIYFYGNAMCLSEAVDQVEHFRRLGVNVLTPDYVGYGMSGGKASEAGCQATADAVLAHLKGRKDVDPTKIIAAGWSLGGAVALDLASRGKVAGVISFCTFTSMAEMARRNLPLLPASLLLRHRFDNESKIAKVTCPILIGHGRRDTLIPHSMSDRLAEAARAPVMRFTVEEAGHNDFFATGGDQVLDAMRTFIAPYVRTE</sequence>
<keyword evidence="2" id="KW-1133">Transmembrane helix</keyword>
<keyword evidence="2" id="KW-0812">Transmembrane</keyword>
<dbReference type="RefSeq" id="WP_015248671.1">
    <property type="nucleotide sequence ID" value="NC_019892.1"/>
</dbReference>
<dbReference type="HOGENOM" id="CLU_029375_2_1_0"/>
<dbReference type="InterPro" id="IPR029058">
    <property type="entry name" value="AB_hydrolase_fold"/>
</dbReference>
<feature type="transmembrane region" description="Helical" evidence="2">
    <location>
        <begin position="39"/>
        <end position="58"/>
    </location>
</feature>
<protein>
    <submittedName>
        <fullName evidence="4">Dienelactone hydrolase family protein</fullName>
    </submittedName>
</protein>
<dbReference type="Gene3D" id="3.40.50.1820">
    <property type="entry name" value="alpha/beta hydrolase"/>
    <property type="match status" value="1"/>
</dbReference>
<proteinExistence type="predicted"/>
<keyword evidence="2" id="KW-0472">Membrane</keyword>